<gene>
    <name evidence="2" type="primary">MSV226</name>
</gene>
<accession>Q9YVL6</accession>
<organismHost>
    <name type="scientific">Melanoplus sanguinipes</name>
    <name type="common">Migratory grasshopper</name>
    <dbReference type="NCBI Taxonomy" id="65742"/>
</organismHost>
<dbReference type="KEGG" id="vg:1449973"/>
<organism evidence="2 3">
    <name type="scientific">Melanoplus sanguinipes entomopoxvirus</name>
    <name type="common">MsEPV</name>
    <dbReference type="NCBI Taxonomy" id="83191"/>
    <lineage>
        <taxon>Viruses</taxon>
        <taxon>Varidnaviria</taxon>
        <taxon>Bamfordvirae</taxon>
        <taxon>Nucleocytoviricota</taxon>
        <taxon>Pokkesviricetes</taxon>
        <taxon>Chitovirales</taxon>
        <taxon>Poxviridae</taxon>
        <taxon>Entomopoxvirinae</taxon>
        <taxon>Deltaentomopoxvirus</taxon>
        <taxon>Deltaentomopoxvirus msanguinipes</taxon>
    </lineage>
</organism>
<reference evidence="2 3" key="1">
    <citation type="journal article" date="1999" name="J. Virol.">
        <title>The genome of Melanoplus sanguinipes entomopoxvirus.</title>
        <authorList>
            <person name="Afonso C.L."/>
            <person name="Tulman E.R."/>
            <person name="Lu Z."/>
            <person name="Oma E."/>
            <person name="Kutish G.F."/>
            <person name="Rock D.L."/>
        </authorList>
    </citation>
    <scope>NUCLEOTIDE SEQUENCE [LARGE SCALE GENOMIC DNA]</scope>
    <source>
        <strain evidence="2">Tucson</strain>
    </source>
</reference>
<dbReference type="PROSITE" id="PS51750">
    <property type="entry name" value="BRO_N"/>
    <property type="match status" value="1"/>
</dbReference>
<protein>
    <recommendedName>
        <fullName evidence="1">Bro-N domain-containing protein</fullName>
    </recommendedName>
</protein>
<dbReference type="InterPro" id="IPR003497">
    <property type="entry name" value="BRO_N_domain"/>
</dbReference>
<proteinExistence type="predicted"/>
<dbReference type="RefSeq" id="NP_048297.1">
    <property type="nucleotide sequence ID" value="NC_001993.1"/>
</dbReference>
<evidence type="ECO:0000259" key="1">
    <source>
        <dbReference type="PROSITE" id="PS51750"/>
    </source>
</evidence>
<sequence length="109" mass="13098">MEKVPFVIKKDNETWYNMLDIIKILGYKKKLHLHASLLNKNNKKKFYQLLTKNTLKNKYFKYTNVQKNRIFINEVALFYILLSSKKENAIICKNYVFGNLFKLENLNLC</sequence>
<evidence type="ECO:0000313" key="3">
    <source>
        <dbReference type="Proteomes" id="UP000172353"/>
    </source>
</evidence>
<keyword evidence="3" id="KW-1185">Reference proteome</keyword>
<evidence type="ECO:0000313" key="2">
    <source>
        <dbReference type="EMBL" id="AAC97710.1"/>
    </source>
</evidence>
<feature type="domain" description="Bro-N" evidence="1">
    <location>
        <begin position="1"/>
        <end position="108"/>
    </location>
</feature>
<dbReference type="PIR" id="T28387">
    <property type="entry name" value="T28387"/>
</dbReference>
<dbReference type="EMBL" id="AF063866">
    <property type="protein sequence ID" value="AAC97710.1"/>
    <property type="molecule type" value="Genomic_DNA"/>
</dbReference>
<name>Q9YVL6_MSEPV</name>
<dbReference type="GeneID" id="1449973"/>
<dbReference type="Pfam" id="PF02498">
    <property type="entry name" value="Bro-N"/>
    <property type="match status" value="1"/>
</dbReference>
<dbReference type="Proteomes" id="UP000172353">
    <property type="component" value="Segment"/>
</dbReference>